<dbReference type="AlphaFoldDB" id="A0A1I8IPI5"/>
<evidence type="ECO:0000313" key="6">
    <source>
        <dbReference type="Proteomes" id="UP000095280"/>
    </source>
</evidence>
<evidence type="ECO:0000256" key="1">
    <source>
        <dbReference type="ARBA" id="ARBA00022658"/>
    </source>
</evidence>
<feature type="region of interest" description="Disordered" evidence="4">
    <location>
        <begin position="420"/>
        <end position="468"/>
    </location>
</feature>
<keyword evidence="1" id="KW-0344">Guanine-nucleotide releasing factor</keyword>
<feature type="region of interest" description="Disordered" evidence="4">
    <location>
        <begin position="549"/>
        <end position="582"/>
    </location>
</feature>
<evidence type="ECO:0000256" key="3">
    <source>
        <dbReference type="PROSITE-ProRule" id="PRU00235"/>
    </source>
</evidence>
<dbReference type="GO" id="GO:0005737">
    <property type="term" value="C:cytoplasm"/>
    <property type="evidence" value="ECO:0007669"/>
    <property type="project" value="TreeGrafter"/>
</dbReference>
<dbReference type="SUPFAM" id="SSF50985">
    <property type="entry name" value="RCC1/BLIP-II"/>
    <property type="match status" value="1"/>
</dbReference>
<organism evidence="6 7">
    <name type="scientific">Macrostomum lignano</name>
    <dbReference type="NCBI Taxonomy" id="282301"/>
    <lineage>
        <taxon>Eukaryota</taxon>
        <taxon>Metazoa</taxon>
        <taxon>Spiralia</taxon>
        <taxon>Lophotrochozoa</taxon>
        <taxon>Platyhelminthes</taxon>
        <taxon>Rhabditophora</taxon>
        <taxon>Macrostomorpha</taxon>
        <taxon>Macrostomida</taxon>
        <taxon>Macrostomidae</taxon>
        <taxon>Macrostomum</taxon>
    </lineage>
</organism>
<dbReference type="Pfam" id="PF25390">
    <property type="entry name" value="WD40_RLD"/>
    <property type="match status" value="1"/>
</dbReference>
<feature type="repeat" description="RCC1" evidence="3">
    <location>
        <begin position="660"/>
        <end position="726"/>
    </location>
</feature>
<dbReference type="InterPro" id="IPR058923">
    <property type="entry name" value="RCC1-like_dom"/>
</dbReference>
<dbReference type="PANTHER" id="PTHR45982:SF1">
    <property type="entry name" value="REGULATOR OF CHROMOSOME CONDENSATION"/>
    <property type="match status" value="1"/>
</dbReference>
<dbReference type="InterPro" id="IPR000408">
    <property type="entry name" value="Reg_chr_condens"/>
</dbReference>
<feature type="compositionally biased region" description="Acidic residues" evidence="4">
    <location>
        <begin position="557"/>
        <end position="567"/>
    </location>
</feature>
<feature type="domain" description="RCC1-like" evidence="5">
    <location>
        <begin position="478"/>
        <end position="907"/>
    </location>
</feature>
<dbReference type="PROSITE" id="PS00626">
    <property type="entry name" value="RCC1_2"/>
    <property type="match status" value="2"/>
</dbReference>
<feature type="repeat" description="RCC1" evidence="3">
    <location>
        <begin position="604"/>
        <end position="659"/>
    </location>
</feature>
<feature type="repeat" description="RCC1" evidence="3">
    <location>
        <begin position="530"/>
        <end position="603"/>
    </location>
</feature>
<proteinExistence type="predicted"/>
<evidence type="ECO:0000256" key="2">
    <source>
        <dbReference type="ARBA" id="ARBA00022737"/>
    </source>
</evidence>
<dbReference type="WBParaSite" id="maker-uti_cns_0015075-snap-gene-0.2-mRNA-1">
    <property type="protein sequence ID" value="maker-uti_cns_0015075-snap-gene-0.2-mRNA-1"/>
    <property type="gene ID" value="maker-uti_cns_0015075-snap-gene-0.2"/>
</dbReference>
<evidence type="ECO:0000256" key="4">
    <source>
        <dbReference type="SAM" id="MobiDB-lite"/>
    </source>
</evidence>
<feature type="repeat" description="RCC1" evidence="3">
    <location>
        <begin position="733"/>
        <end position="784"/>
    </location>
</feature>
<dbReference type="GO" id="GO:0005085">
    <property type="term" value="F:guanyl-nucleotide exchange factor activity"/>
    <property type="evidence" value="ECO:0007669"/>
    <property type="project" value="TreeGrafter"/>
</dbReference>
<protein>
    <submittedName>
        <fullName evidence="7">ANK_REP_REGION domain-containing protein</fullName>
    </submittedName>
</protein>
<dbReference type="Proteomes" id="UP000095280">
    <property type="component" value="Unplaced"/>
</dbReference>
<evidence type="ECO:0000259" key="5">
    <source>
        <dbReference type="Pfam" id="PF25390"/>
    </source>
</evidence>
<dbReference type="PANTHER" id="PTHR45982">
    <property type="entry name" value="REGULATOR OF CHROMOSOME CONDENSATION"/>
    <property type="match status" value="1"/>
</dbReference>
<feature type="compositionally biased region" description="Low complexity" evidence="4">
    <location>
        <begin position="437"/>
        <end position="450"/>
    </location>
</feature>
<feature type="repeat" description="RCC1" evidence="3">
    <location>
        <begin position="858"/>
        <end position="912"/>
    </location>
</feature>
<dbReference type="PRINTS" id="PR00633">
    <property type="entry name" value="RCCNDNSATION"/>
</dbReference>
<dbReference type="InterPro" id="IPR009091">
    <property type="entry name" value="RCC1/BLIP-II"/>
</dbReference>
<feature type="repeat" description="RCC1" evidence="3">
    <location>
        <begin position="476"/>
        <end position="529"/>
    </location>
</feature>
<dbReference type="InterPro" id="IPR051553">
    <property type="entry name" value="Ran_GTPase-activating"/>
</dbReference>
<name>A0A1I8IPI5_9PLAT</name>
<accession>A0A1I8IPI5</accession>
<evidence type="ECO:0000313" key="7">
    <source>
        <dbReference type="WBParaSite" id="maker-uti_cns_0015075-snap-gene-0.2-mRNA-1"/>
    </source>
</evidence>
<dbReference type="Gene3D" id="2.130.10.30">
    <property type="entry name" value="Regulator of chromosome condensation 1/beta-lactamase-inhibitor protein II"/>
    <property type="match status" value="1"/>
</dbReference>
<reference evidence="7" key="1">
    <citation type="submission" date="2016-11" db="UniProtKB">
        <authorList>
            <consortium name="WormBaseParasite"/>
        </authorList>
    </citation>
    <scope>IDENTIFICATION</scope>
</reference>
<keyword evidence="2" id="KW-0677">Repeat</keyword>
<sequence>QRVWEFAVLRGHSKSLPSLSEIAVHALKGLFAKQAECATSGATEGSYVVQQHVHFRENWQTKQLKCSLELQNVLRQILMKLCRFAKQSAAGVSLHAAATVSNAHNAAVMGPLIRAVVAPRRVQCVEDAIRDAKHQMQLRWRQNEQNLGFIVCLKQRGLNAVVEILCTASLFAAAGEVHGHLSIGKQLVLCRLTFLAITSMQQAGTNFKKSTASVKTKLYVDIRITAFFAVATLLSTSSSLLTKKSFRCRLLAVRLAPKFDCTAFPEPAPFRKMLAACRVCRLLRFNATFSRSIVLAVVGASCRVLQAVLATVTARGLPPCALFSATVLAPVACSLAATVVLATCSAVPGLIKLLRFASRVALLQRCGLPLPMGEWQPEQSRKGAWAASALVEGRPLAQLNSNRQKMPHRRIIRKDVLLNSCDPSNAMPRARKRVNSEQQQQQAAEAAQQRAPKRPRRHHPAGDAQEIQPSFNKTAGRVLTLGEGDTGQLGLGDSALSRKRPARVGVGLLDCGCVQVVAGGMHTACLAADGRVFTFGCNDECALGRPVIDAPERDDSVSDEGGADDEGSEFRPALVADGLPDPAEDPVVHLSAGDSHTAAVTASGRIFVWGTFRDSNGVIGLTRAGQMSSRPVQVELPADAGRAVKSASGASHVICLTSAGRVFTFGCGEQGQLGRVSERQASSRGGRAGLSALLTPREIRLDSRRRLAQFDDVWAGAYASFARVRGGVGGIGDLVLAWGLNNFYQLGTGDLENRFFPAVAIEFNGRRWQELSSGQHHTVAVDSEGGVFACGRGEYGRLGRGRSFGEAASACLLPVATTAEAPEDAGGESAAAGEGIGQRRCIGVACATASSFCVAEDGAAFSWGMGSNKQLGHGPEDSDAHAPARVEGKQLDGLRVLAISGGGQHVVLLAAEANNNSL</sequence>
<keyword evidence="6" id="KW-1185">Reference proteome</keyword>
<dbReference type="PROSITE" id="PS50012">
    <property type="entry name" value="RCC1_3"/>
    <property type="match status" value="6"/>
</dbReference>